<reference evidence="4" key="1">
    <citation type="submission" date="2023-07" db="EMBL/GenBank/DDBJ databases">
        <authorList>
            <person name="Colorado M.A."/>
            <person name="Villamil L.M."/>
            <person name="Melo J.F."/>
            <person name="Rodriguez J.A."/>
            <person name="Ruiz R.Y."/>
        </authorList>
    </citation>
    <scope>NUCLEOTIDE SEQUENCE [LARGE SCALE GENOMIC DNA]</scope>
    <source>
        <strain evidence="4">C33</strain>
    </source>
</reference>
<evidence type="ECO:0000313" key="4">
    <source>
        <dbReference type="Proteomes" id="UP001279681"/>
    </source>
</evidence>
<feature type="transmembrane region" description="Helical" evidence="1">
    <location>
        <begin position="393"/>
        <end position="417"/>
    </location>
</feature>
<dbReference type="EMBL" id="JAVIKH010000001">
    <property type="protein sequence ID" value="MDX8334992.1"/>
    <property type="molecule type" value="Genomic_DNA"/>
</dbReference>
<dbReference type="Proteomes" id="UP001279681">
    <property type="component" value="Unassembled WGS sequence"/>
</dbReference>
<organism evidence="3 4">
    <name type="scientific">Candidatus Cetobacterium colombiensis</name>
    <dbReference type="NCBI Taxonomy" id="3073100"/>
    <lineage>
        <taxon>Bacteria</taxon>
        <taxon>Fusobacteriati</taxon>
        <taxon>Fusobacteriota</taxon>
        <taxon>Fusobacteriia</taxon>
        <taxon>Fusobacteriales</taxon>
        <taxon>Fusobacteriaceae</taxon>
        <taxon>Cetobacterium</taxon>
    </lineage>
</organism>
<comment type="caution">
    <text evidence="3">The sequence shown here is derived from an EMBL/GenBank/DDBJ whole genome shotgun (WGS) entry which is preliminary data.</text>
</comment>
<feature type="transmembrane region" description="Helical" evidence="1">
    <location>
        <begin position="306"/>
        <end position="333"/>
    </location>
</feature>
<feature type="transmembrane region" description="Helical" evidence="1">
    <location>
        <begin position="143"/>
        <end position="164"/>
    </location>
</feature>
<keyword evidence="1" id="KW-0812">Transmembrane</keyword>
<evidence type="ECO:0000313" key="3">
    <source>
        <dbReference type="EMBL" id="MDX8334992.1"/>
    </source>
</evidence>
<dbReference type="RefSeq" id="WP_320312405.1">
    <property type="nucleotide sequence ID" value="NZ_JAVIKH010000001.1"/>
</dbReference>
<feature type="transmembrane region" description="Helical" evidence="1">
    <location>
        <begin position="92"/>
        <end position="109"/>
    </location>
</feature>
<feature type="transmembrane region" description="Helical" evidence="1">
    <location>
        <begin position="176"/>
        <end position="195"/>
    </location>
</feature>
<sequence length="420" mass="44231">MESLGLISLIFLIAVVGLGFWRKINIGILAIGSAIILGKIGGIGDKAILQGFDATMFITLVGVTFLFGIAQINGTLELLAKKAVALVGNKTYLVPIIIFIVTGVLSAIGPGNIPIGALMTVVAVTIAVYMKQNPILLALVAKLASNGFAMSPLTPAGIIGLRLGERAGYSNFIMPVMYNVILWSLVLLVGFLILFRDKEKKVGDIKNIKIENLETFDKNQKITMTGIAVMMILVIGMGINVGLASFFVASILLAMKVCNEKKALSSVPWGTLLLICGVGVLMNIVEQLGGIEIISKGLLSIMTPRTAAPIISLTSSVLSFFSSTTGVVMPTMIPALPNIVHNFPGTVSFIELQSVVITGSFSAAFSPASTGGGLILAAYMASTDSTQEEQNKLFGKLFTIAIGCVILNVALSAIGLYKLF</sequence>
<keyword evidence="1" id="KW-0472">Membrane</keyword>
<feature type="transmembrane region" description="Helical" evidence="1">
    <location>
        <begin position="6"/>
        <end position="21"/>
    </location>
</feature>
<feature type="transmembrane region" description="Helical" evidence="1">
    <location>
        <begin position="353"/>
        <end position="381"/>
    </location>
</feature>
<gene>
    <name evidence="3" type="ORF">RFV38_00515</name>
</gene>
<name>A0ABU4W650_9FUSO</name>
<feature type="transmembrane region" description="Helical" evidence="1">
    <location>
        <begin position="56"/>
        <end position="80"/>
    </location>
</feature>
<feature type="domain" description="Dicarboxylate carrier MatC N-terminal" evidence="2">
    <location>
        <begin position="6"/>
        <end position="142"/>
    </location>
</feature>
<feature type="transmembrane region" description="Helical" evidence="1">
    <location>
        <begin position="227"/>
        <end position="255"/>
    </location>
</feature>
<dbReference type="InterPro" id="IPR009827">
    <property type="entry name" value="MatC_N"/>
</dbReference>
<keyword evidence="1" id="KW-1133">Transmembrane helix</keyword>
<dbReference type="Pfam" id="PF07158">
    <property type="entry name" value="MatC_N"/>
    <property type="match status" value="1"/>
</dbReference>
<feature type="transmembrane region" description="Helical" evidence="1">
    <location>
        <begin position="115"/>
        <end position="131"/>
    </location>
</feature>
<feature type="transmembrane region" description="Helical" evidence="1">
    <location>
        <begin position="26"/>
        <end position="44"/>
    </location>
</feature>
<accession>A0ABU4W650</accession>
<feature type="transmembrane region" description="Helical" evidence="1">
    <location>
        <begin position="267"/>
        <end position="285"/>
    </location>
</feature>
<proteinExistence type="predicted"/>
<protein>
    <submittedName>
        <fullName evidence="3">SLC13 family permease</fullName>
    </submittedName>
</protein>
<keyword evidence="4" id="KW-1185">Reference proteome</keyword>
<evidence type="ECO:0000259" key="2">
    <source>
        <dbReference type="Pfam" id="PF07158"/>
    </source>
</evidence>
<evidence type="ECO:0000256" key="1">
    <source>
        <dbReference type="SAM" id="Phobius"/>
    </source>
</evidence>